<dbReference type="SMART" id="SM01065">
    <property type="entry name" value="CBM_2"/>
    <property type="match status" value="2"/>
</dbReference>
<comment type="caution">
    <text evidence="13">The sequence shown here is derived from an EMBL/GenBank/DDBJ whole genome shotgun (WGS) entry which is preliminary data.</text>
</comment>
<dbReference type="GO" id="GO:2001070">
    <property type="term" value="F:starch binding"/>
    <property type="evidence" value="ECO:0007669"/>
    <property type="project" value="InterPro"/>
</dbReference>
<dbReference type="Pfam" id="PF02446">
    <property type="entry name" value="Glyco_hydro_77"/>
    <property type="match status" value="1"/>
</dbReference>
<evidence type="ECO:0000256" key="7">
    <source>
        <dbReference type="ARBA" id="ARBA00022676"/>
    </source>
</evidence>
<evidence type="ECO:0000256" key="8">
    <source>
        <dbReference type="ARBA" id="ARBA00022679"/>
    </source>
</evidence>
<evidence type="ECO:0000313" key="14">
    <source>
        <dbReference type="Proteomes" id="UP000263098"/>
    </source>
</evidence>
<evidence type="ECO:0000313" key="13">
    <source>
        <dbReference type="EMBL" id="HCK24697.1"/>
    </source>
</evidence>
<reference evidence="13 14" key="1">
    <citation type="journal article" date="2018" name="Nat. Biotechnol.">
        <title>A standardized bacterial taxonomy based on genome phylogeny substantially revises the tree of life.</title>
        <authorList>
            <person name="Parks D.H."/>
            <person name="Chuvochina M."/>
            <person name="Waite D.W."/>
            <person name="Rinke C."/>
            <person name="Skarshewski A."/>
            <person name="Chaumeil P.A."/>
            <person name="Hugenholtz P."/>
        </authorList>
    </citation>
    <scope>NUCLEOTIDE SEQUENCE [LARGE SCALE GENOMIC DNA]</scope>
    <source>
        <strain evidence="13">UBA9667</strain>
    </source>
</reference>
<dbReference type="SUPFAM" id="SSF51445">
    <property type="entry name" value="(Trans)glycosidases"/>
    <property type="match status" value="1"/>
</dbReference>
<dbReference type="InterPro" id="IPR017853">
    <property type="entry name" value="GH"/>
</dbReference>
<dbReference type="InterPro" id="IPR003385">
    <property type="entry name" value="Glyco_hydro_77"/>
</dbReference>
<dbReference type="Gene3D" id="2.60.40.10">
    <property type="entry name" value="Immunoglobulins"/>
    <property type="match status" value="2"/>
</dbReference>
<comment type="subcellular location">
    <subcellularLocation>
        <location evidence="2">Cytoplasm</location>
    </subcellularLocation>
</comment>
<protein>
    <recommendedName>
        <fullName evidence="5">4-alpha-glucanotransferase</fullName>
        <ecNumber evidence="4">2.4.1.25</ecNumber>
    </recommendedName>
    <alternativeName>
        <fullName evidence="10">Amylomaltase</fullName>
    </alternativeName>
    <alternativeName>
        <fullName evidence="11">Disproportionating enzyme</fullName>
    </alternativeName>
</protein>
<dbReference type="AlphaFoldDB" id="A0A3D2SEM1"/>
<evidence type="ECO:0000256" key="3">
    <source>
        <dbReference type="ARBA" id="ARBA00005684"/>
    </source>
</evidence>
<evidence type="ECO:0000256" key="2">
    <source>
        <dbReference type="ARBA" id="ARBA00004496"/>
    </source>
</evidence>
<keyword evidence="7" id="KW-0328">Glycosyltransferase</keyword>
<dbReference type="GO" id="GO:0005737">
    <property type="term" value="C:cytoplasm"/>
    <property type="evidence" value="ECO:0007669"/>
    <property type="project" value="UniProtKB-SubCell"/>
</dbReference>
<dbReference type="PANTHER" id="PTHR32518">
    <property type="match status" value="1"/>
</dbReference>
<evidence type="ECO:0000259" key="12">
    <source>
        <dbReference type="PROSITE" id="PS51166"/>
    </source>
</evidence>
<dbReference type="Pfam" id="PF00686">
    <property type="entry name" value="CBM_20"/>
    <property type="match status" value="2"/>
</dbReference>
<dbReference type="GO" id="GO:0005975">
    <property type="term" value="P:carbohydrate metabolic process"/>
    <property type="evidence" value="ECO:0007669"/>
    <property type="project" value="InterPro"/>
</dbReference>
<dbReference type="EMBL" id="DPVG01000285">
    <property type="protein sequence ID" value="HCK24697.1"/>
    <property type="molecule type" value="Genomic_DNA"/>
</dbReference>
<evidence type="ECO:0000256" key="6">
    <source>
        <dbReference type="ARBA" id="ARBA00022490"/>
    </source>
</evidence>
<comment type="similarity">
    <text evidence="3">Belongs to the disproportionating enzyme family.</text>
</comment>
<comment type="catalytic activity">
    <reaction evidence="1">
        <text>Transfers a segment of a (1-&gt;4)-alpha-D-glucan to a new position in an acceptor, which may be glucose or a (1-&gt;4)-alpha-D-glucan.</text>
        <dbReference type="EC" id="2.4.1.25"/>
    </reaction>
</comment>
<proteinExistence type="inferred from homology"/>
<evidence type="ECO:0000256" key="4">
    <source>
        <dbReference type="ARBA" id="ARBA00012560"/>
    </source>
</evidence>
<dbReference type="PANTHER" id="PTHR32518:SF3">
    <property type="entry name" value="4-ALPHA-GLUCANOTRANSFERASE"/>
    <property type="match status" value="1"/>
</dbReference>
<feature type="domain" description="CBM20" evidence="12">
    <location>
        <begin position="128"/>
        <end position="244"/>
    </location>
</feature>
<feature type="domain" description="CBM20" evidence="12">
    <location>
        <begin position="1"/>
        <end position="103"/>
    </location>
</feature>
<evidence type="ECO:0000256" key="1">
    <source>
        <dbReference type="ARBA" id="ARBA00000439"/>
    </source>
</evidence>
<evidence type="ECO:0000256" key="11">
    <source>
        <dbReference type="ARBA" id="ARBA00031501"/>
    </source>
</evidence>
<keyword evidence="6" id="KW-0963">Cytoplasm</keyword>
<dbReference type="SUPFAM" id="SSF49452">
    <property type="entry name" value="Starch-binding domain-like"/>
    <property type="match status" value="2"/>
</dbReference>
<name>A0A3D2SEM1_9BACE</name>
<dbReference type="GO" id="GO:0004134">
    <property type="term" value="F:4-alpha-glucanotransferase activity"/>
    <property type="evidence" value="ECO:0007669"/>
    <property type="project" value="UniProtKB-EC"/>
</dbReference>
<evidence type="ECO:0000256" key="9">
    <source>
        <dbReference type="ARBA" id="ARBA00023277"/>
    </source>
</evidence>
<dbReference type="InterPro" id="IPR013783">
    <property type="entry name" value="Ig-like_fold"/>
</dbReference>
<dbReference type="InterPro" id="IPR002044">
    <property type="entry name" value="CBM20"/>
</dbReference>
<gene>
    <name evidence="13" type="ORF">DHW31_07960</name>
</gene>
<accession>A0A3D2SEM1</accession>
<dbReference type="InterPro" id="IPR013784">
    <property type="entry name" value="Carb-bd-like_fold"/>
</dbReference>
<dbReference type="EC" id="2.4.1.25" evidence="4"/>
<keyword evidence="8 13" id="KW-0808">Transferase</keyword>
<dbReference type="CDD" id="cd05467">
    <property type="entry name" value="CBM20"/>
    <property type="match status" value="1"/>
</dbReference>
<dbReference type="Proteomes" id="UP000263098">
    <property type="component" value="Unassembled WGS sequence"/>
</dbReference>
<evidence type="ECO:0000256" key="5">
    <source>
        <dbReference type="ARBA" id="ARBA00020295"/>
    </source>
</evidence>
<sequence>MIVSFNIEYRTNWGEDVRVLGSTTELGNNDHKQAIPLRTTDGTHWGTEVELSYPEAGIANYIYVIYKENQVVREEWHGIQRCLLLPQTTDAAKKITVYDSWKNLPEEQYFYSSAFTESLLAHRKRGALPKSHKKGLMIKAYAPRISEDYCLAISGNQTILGNWEADKALPMSDACFPEWVTEVDASKLTFPLEYKFVLYNKKKKKAEAWENNPNRYLADPGIKANETRVLSDRYVYFDTPAWKGAGVAVPVFSLKSEKSFGVGDFGDLKLLIDWAVETHQKVVQVLPVNDTTMTHSWTDSYPYNSISIYAFHPMYADLSRMGKLKKAADAKRFNEKQAELNSLSVIDYEAVNQVKWEYFRLIFQQEGEKVLASEAFKEFFEANQEWLRPYAAFSYLRDAYKTPDFRLWPKYNTYKSKEIEQMCRPGTADYPHISIYYFIQFHLHLQLLEATNYARANGVVLKGDIPIGISRNSVEAWTEPHYFNLNGQAGAPPDDFSVNGQNWGFPTYNWEVMEQDDYSWWMKRFRKMSEYFDAYRIDHILGFFRIWEIPMHAVHGLLGQFVPSLPMSREEIESYGLPFREEFYLTPYIHEYFLQQVFGEQTDYVKQHFIEPTNTWEVYRMREEFDTQRKVETFFAGKTDADSIRVRDGLYSLISDVLFVPDHKEPHKYHPRIGVQHDFIYRALNDGEKEAFNRLYDQYYYHRHNEFWHQQAMKKLPQLTQSTRMLVCGEDLGMIPDCVAWVMNDLRILSLEIQRMPKNPAEEFGNLHHYPYRSVCTISTHDMSTLRGWWEEDRQQTQRYYNNMLGHYGEAPQTATPEVCEEVVRNHLYSQSIFCILSLQDWLSMDGNWRRTAADEERINIPANPRHYWRYRMHLTLEQLLGAESLNKKITHLIEQSARNLYW</sequence>
<evidence type="ECO:0000256" key="10">
    <source>
        <dbReference type="ARBA" id="ARBA00031423"/>
    </source>
</evidence>
<organism evidence="13 14">
    <name type="scientific">Bacteroides graminisolvens</name>
    <dbReference type="NCBI Taxonomy" id="477666"/>
    <lineage>
        <taxon>Bacteria</taxon>
        <taxon>Pseudomonadati</taxon>
        <taxon>Bacteroidota</taxon>
        <taxon>Bacteroidia</taxon>
        <taxon>Bacteroidales</taxon>
        <taxon>Bacteroidaceae</taxon>
        <taxon>Bacteroides</taxon>
    </lineage>
</organism>
<dbReference type="PROSITE" id="PS51166">
    <property type="entry name" value="CBM20"/>
    <property type="match status" value="2"/>
</dbReference>
<dbReference type="Gene3D" id="3.20.20.80">
    <property type="entry name" value="Glycosidases"/>
    <property type="match status" value="2"/>
</dbReference>
<keyword evidence="9" id="KW-0119">Carbohydrate metabolism</keyword>